<feature type="compositionally biased region" description="Low complexity" evidence="2">
    <location>
        <begin position="541"/>
        <end position="553"/>
    </location>
</feature>
<feature type="compositionally biased region" description="Pro residues" evidence="2">
    <location>
        <begin position="50"/>
        <end position="81"/>
    </location>
</feature>
<keyword evidence="1" id="KW-0945">Host-virus interaction</keyword>
<protein>
    <recommendedName>
        <fullName evidence="5">Tetratricopeptide repeat-containing protein</fullName>
    </recommendedName>
</protein>
<gene>
    <name evidence="3" type="ORF">GA0070610_2643</name>
</gene>
<proteinExistence type="predicted"/>
<dbReference type="InterPro" id="IPR047738">
    <property type="entry name" value="SAV_2336-like_N"/>
</dbReference>
<dbReference type="EMBL" id="LT607733">
    <property type="protein sequence ID" value="SCG16381.1"/>
    <property type="molecule type" value="Genomic_DNA"/>
</dbReference>
<dbReference type="PANTHER" id="PTHR13037:SF24">
    <property type="entry name" value="POLYCOMB PROTEIN PCL-RELATED"/>
    <property type="match status" value="1"/>
</dbReference>
<evidence type="ECO:0000256" key="1">
    <source>
        <dbReference type="ARBA" id="ARBA00022581"/>
    </source>
</evidence>
<evidence type="ECO:0000313" key="4">
    <source>
        <dbReference type="Proteomes" id="UP000198251"/>
    </source>
</evidence>
<accession>A0A1C5G9F7</accession>
<dbReference type="Gene3D" id="1.25.40.10">
    <property type="entry name" value="Tetratricopeptide repeat domain"/>
    <property type="match status" value="1"/>
</dbReference>
<feature type="compositionally biased region" description="Low complexity" evidence="2">
    <location>
        <begin position="38"/>
        <end position="49"/>
    </location>
</feature>
<dbReference type="PANTHER" id="PTHR13037">
    <property type="entry name" value="FORMIN"/>
    <property type="match status" value="1"/>
</dbReference>
<evidence type="ECO:0008006" key="5">
    <source>
        <dbReference type="Google" id="ProtNLM"/>
    </source>
</evidence>
<evidence type="ECO:0000313" key="3">
    <source>
        <dbReference type="EMBL" id="SCG16381.1"/>
    </source>
</evidence>
<sequence>MTIDRLRAAIVAAGGDPTPRELAEALWLADHLRARIPTARPQPDAQTPTAPAPAGHPVPDRPPPADAPEPPAESLPPPASAPTPTSLYVPPAEPGRVTAAEVAVPRSAALPDRLGFQRALRPLLRRVPCPRVDVLDEDATVRTVAEHTLVDRPWPAVTKPSLERWLDVAVVVDRTESMTLWRDLATGVVETLAASGIFRQVSRWRLHRGAGDGTAALSSWRGEARRPAELIDPSGRRVVIIVSDCVDQIWHTGAAGALLRRWARHGPVSILQPLPERMWSRTGGRTVAGLLSAPRPGTPNTDLRFSAFDGMRVQGGTVVPVLEVSPRWIGRWARLLAGAPAVTSAVTVVTGDRLRTSPGREGAAPSPAQRVRRFRSSASPEAFRLAGYVAMTEPVLPVIRYIQHAMFRPAPPSQLAEVLLSGLLRVVDARAGRYRFVDGVQPLLLDTLARPDLVRAGELLEHLSRSVQARVGVAREHFTALTPSPGRPGLGPDDTPFAVINTIGRARLDRVTARPARHVEPVAAGPADVPPPDDPAPPGTDGPSPAAPDGSSPLVREPRAGSPSDETAGPPTGSGPDLFSPHRRVVPFSGRAAELAELERWCAAKGAAVRVLVGGPGQGKTRLARELVAGRRTRWRGAPPQSGLDPGPDDGGLVVVDRAETRPDEVLEELDRATRGDAPGRLLLLARSAGDWWQELRRADPAGLVSKATVQQLRAPWPPGRERQEALRDALAGIAAALDADTGDDRWQHRARLTRLPDVGHERFSRPVALHLAALRILLRGTPGPPPPFSVPDVVAVLLARERRYGEATAVSARISYAQAGHLDEYLAAAALYGARTAADAQDVVRRIRHREAPDRTILHRLANWLHELYPGDDGAYWGPVEPDEVRLALGTAAALDNPALVTDVLPHCTPEQARRAVTVLGPACHRHPALAAPLWQVVQDQPALLLTLLQQTRSRTSILPPALVERLRLLVQDPRAALPMLRAVASGLADPGVLFADQPVALSARLVEGIRRLGEADQYLPWLAEALTQHRRRLADGGSDGDVLAALAEEIDLRVRALDRSGAPATRNALERLTSALDAHAVALHRADLTVQALSATNRAVAYHEQLHASVPGGRLAPLCDAEIRRARLLGELGRCGEGLAAATTAVAHARTLADAGSAGPAGAGTHGGLPDLARLTEALDTLATLHRRERHGTAALAAQDESVRLRRRLAAADTAHVPALARGLLRQAMDLDEVGSPQLALSVGDEAVRLHRVLAAESGLDALAGLATALHCQAVQLYDLERHAEAAAALREVVVLHRQLATADPARYAADLAAVLGHQAGLLAETDDVGAAIEALTESCAVLSRVFRDDTGDATVRARLARTHADLAGLWERAGDGTAANGHRVQARRLTEGGAARRTEN</sequence>
<dbReference type="GeneID" id="95802444"/>
<feature type="compositionally biased region" description="Pro residues" evidence="2">
    <location>
        <begin position="528"/>
        <end position="540"/>
    </location>
</feature>
<evidence type="ECO:0000256" key="2">
    <source>
        <dbReference type="SAM" id="MobiDB-lite"/>
    </source>
</evidence>
<name>A0A1C5G9F7_MICEH</name>
<dbReference type="RefSeq" id="WP_089000282.1">
    <property type="nucleotide sequence ID" value="NZ_LT607733.1"/>
</dbReference>
<dbReference type="Proteomes" id="UP000198251">
    <property type="component" value="Chromosome I"/>
</dbReference>
<keyword evidence="4" id="KW-1185">Reference proteome</keyword>
<organism evidence="3 4">
    <name type="scientific">Micromonospora echinofusca</name>
    <dbReference type="NCBI Taxonomy" id="47858"/>
    <lineage>
        <taxon>Bacteria</taxon>
        <taxon>Bacillati</taxon>
        <taxon>Actinomycetota</taxon>
        <taxon>Actinomycetes</taxon>
        <taxon>Micromonosporales</taxon>
        <taxon>Micromonosporaceae</taxon>
        <taxon>Micromonospora</taxon>
    </lineage>
</organism>
<feature type="region of interest" description="Disordered" evidence="2">
    <location>
        <begin position="519"/>
        <end position="582"/>
    </location>
</feature>
<reference evidence="3 4" key="1">
    <citation type="submission" date="2016-06" db="EMBL/GenBank/DDBJ databases">
        <authorList>
            <person name="Kjaerup R.B."/>
            <person name="Dalgaard T.S."/>
            <person name="Juul-Madsen H.R."/>
        </authorList>
    </citation>
    <scope>NUCLEOTIDE SEQUENCE [LARGE SCALE GENOMIC DNA]</scope>
    <source>
        <strain evidence="3 4">DSM 43913</strain>
    </source>
</reference>
<dbReference type="NCBIfam" id="NF041121">
    <property type="entry name" value="SAV_2336_NTERM"/>
    <property type="match status" value="1"/>
</dbReference>
<dbReference type="InterPro" id="IPR011990">
    <property type="entry name" value="TPR-like_helical_dom_sf"/>
</dbReference>
<feature type="region of interest" description="Disordered" evidence="2">
    <location>
        <begin position="38"/>
        <end position="92"/>
    </location>
</feature>